<name>A0ABR1W681_9PEZI</name>
<protein>
    <submittedName>
        <fullName evidence="2">Uncharacterized protein</fullName>
    </submittedName>
</protein>
<dbReference type="EMBL" id="JAQQWM010000002">
    <property type="protein sequence ID" value="KAK8078562.1"/>
    <property type="molecule type" value="Genomic_DNA"/>
</dbReference>
<dbReference type="Proteomes" id="UP001446871">
    <property type="component" value="Unassembled WGS sequence"/>
</dbReference>
<sequence>MSDDRVEYDQLKALLCGGKDDFIQAIRMVNEGKVSTDDLADAIVATKNKEFMDGWARKLIKNGRLNLDNLRPPPPGSNKAKDDKLRDEGSQGKKP</sequence>
<reference evidence="2 3" key="1">
    <citation type="submission" date="2023-01" db="EMBL/GenBank/DDBJ databases">
        <title>Analysis of 21 Apiospora genomes using comparative genomics revels a genus with tremendous synthesis potential of carbohydrate active enzymes and secondary metabolites.</title>
        <authorList>
            <person name="Sorensen T."/>
        </authorList>
    </citation>
    <scope>NUCLEOTIDE SEQUENCE [LARGE SCALE GENOMIC DNA]</scope>
    <source>
        <strain evidence="2 3">CBS 83171</strain>
    </source>
</reference>
<organism evidence="2 3">
    <name type="scientific">Apiospora saccharicola</name>
    <dbReference type="NCBI Taxonomy" id="335842"/>
    <lineage>
        <taxon>Eukaryota</taxon>
        <taxon>Fungi</taxon>
        <taxon>Dikarya</taxon>
        <taxon>Ascomycota</taxon>
        <taxon>Pezizomycotina</taxon>
        <taxon>Sordariomycetes</taxon>
        <taxon>Xylariomycetidae</taxon>
        <taxon>Amphisphaeriales</taxon>
        <taxon>Apiosporaceae</taxon>
        <taxon>Apiospora</taxon>
    </lineage>
</organism>
<gene>
    <name evidence="2" type="ORF">PG996_004732</name>
</gene>
<comment type="caution">
    <text evidence="2">The sequence shown here is derived from an EMBL/GenBank/DDBJ whole genome shotgun (WGS) entry which is preliminary data.</text>
</comment>
<evidence type="ECO:0000313" key="2">
    <source>
        <dbReference type="EMBL" id="KAK8078562.1"/>
    </source>
</evidence>
<proteinExistence type="predicted"/>
<keyword evidence="3" id="KW-1185">Reference proteome</keyword>
<feature type="region of interest" description="Disordered" evidence="1">
    <location>
        <begin position="65"/>
        <end position="95"/>
    </location>
</feature>
<accession>A0ABR1W681</accession>
<evidence type="ECO:0000256" key="1">
    <source>
        <dbReference type="SAM" id="MobiDB-lite"/>
    </source>
</evidence>
<feature type="compositionally biased region" description="Basic and acidic residues" evidence="1">
    <location>
        <begin position="79"/>
        <end position="95"/>
    </location>
</feature>
<evidence type="ECO:0000313" key="3">
    <source>
        <dbReference type="Proteomes" id="UP001446871"/>
    </source>
</evidence>